<proteinExistence type="predicted"/>
<accession>A0ABR9TUU1</accession>
<protein>
    <submittedName>
        <fullName evidence="1">Uncharacterized protein</fullName>
    </submittedName>
</protein>
<organism evidence="1 2">
    <name type="scientific">Nostoc cf. edaphicum LEGE 07299</name>
    <dbReference type="NCBI Taxonomy" id="2777974"/>
    <lineage>
        <taxon>Bacteria</taxon>
        <taxon>Bacillati</taxon>
        <taxon>Cyanobacteriota</taxon>
        <taxon>Cyanophyceae</taxon>
        <taxon>Nostocales</taxon>
        <taxon>Nostocaceae</taxon>
        <taxon>Nostoc</taxon>
    </lineage>
</organism>
<reference evidence="1 2" key="1">
    <citation type="submission" date="2020-10" db="EMBL/GenBank/DDBJ databases">
        <authorList>
            <person name="Castelo-Branco R."/>
            <person name="Eusebio N."/>
            <person name="Adriana R."/>
            <person name="Vieira A."/>
            <person name="Brugerolle De Fraissinette N."/>
            <person name="Rezende De Castro R."/>
            <person name="Schneider M.P."/>
            <person name="Vasconcelos V."/>
            <person name="Leao P.N."/>
        </authorList>
    </citation>
    <scope>NUCLEOTIDE SEQUENCE [LARGE SCALE GENOMIC DNA]</scope>
    <source>
        <strain evidence="1 2">LEGE 07299</strain>
    </source>
</reference>
<keyword evidence="2" id="KW-1185">Reference proteome</keyword>
<sequence length="100" mass="11395">MGSLNFVKLLENSINEPGLGWTLCFIGEDQSSKLAELTQELRGEFSATGDGKEILSGFSYWGIGPTIAWDHACNDRFYLVMKESIESFRYRWHQINTNNI</sequence>
<evidence type="ECO:0000313" key="1">
    <source>
        <dbReference type="EMBL" id="MBE9104167.1"/>
    </source>
</evidence>
<dbReference type="Proteomes" id="UP000647836">
    <property type="component" value="Unassembled WGS sequence"/>
</dbReference>
<comment type="caution">
    <text evidence="1">The sequence shown here is derived from an EMBL/GenBank/DDBJ whole genome shotgun (WGS) entry which is preliminary data.</text>
</comment>
<evidence type="ECO:0000313" key="2">
    <source>
        <dbReference type="Proteomes" id="UP000647836"/>
    </source>
</evidence>
<gene>
    <name evidence="1" type="ORF">IQ229_04195</name>
</gene>
<name>A0ABR9TUU1_9NOSO</name>
<feature type="non-terminal residue" evidence="1">
    <location>
        <position position="100"/>
    </location>
</feature>
<dbReference type="EMBL" id="JADEXF010000085">
    <property type="protein sequence ID" value="MBE9104167.1"/>
    <property type="molecule type" value="Genomic_DNA"/>
</dbReference>